<dbReference type="InterPro" id="IPR017853">
    <property type="entry name" value="GH"/>
</dbReference>
<name>A0A8J4A4V2_9ACTN</name>
<gene>
    <name evidence="1" type="ORF">Voc01_076880</name>
</gene>
<dbReference type="EMBL" id="BOPH01000105">
    <property type="protein sequence ID" value="GIJ72771.1"/>
    <property type="molecule type" value="Genomic_DNA"/>
</dbReference>
<proteinExistence type="predicted"/>
<dbReference type="Gene3D" id="3.20.20.80">
    <property type="entry name" value="Glycosidases"/>
    <property type="match status" value="1"/>
</dbReference>
<accession>A0A8J4A4V2</accession>
<comment type="caution">
    <text evidence="1">The sequence shown here is derived from an EMBL/GenBank/DDBJ whole genome shotgun (WGS) entry which is preliminary data.</text>
</comment>
<dbReference type="Proteomes" id="UP000635606">
    <property type="component" value="Unassembled WGS sequence"/>
</dbReference>
<dbReference type="AlphaFoldDB" id="A0A8J4A4V2"/>
<protein>
    <submittedName>
        <fullName evidence="1">Uncharacterized protein</fullName>
    </submittedName>
</protein>
<evidence type="ECO:0000313" key="2">
    <source>
        <dbReference type="Proteomes" id="UP000635606"/>
    </source>
</evidence>
<sequence>MYIVAVSTAFGSGGCDRVAEQPGSRIAGVDALPLAAAGPSWAPAPQEVDGLTVLARADAQGFALSTRHGAVRFLSGVNLGSTTPGHQPGELAINADDYHAWFAAMGRMGVRVVRIYTIHPPAFYRELASYNLANPDAPLYLVHGVYFPDESYVDKQNLFDAAVTTAFRDELTDAVQAVHGDLQRAPMRGRASGAWDTDVSAWLAGWIVGVELDPDAIAVSDRRNAAAPGFTGRYFGALPDGSPTERWLAARMDELATAEAAHGRSTPIAFTNWPTVDPLVHPDEPLRQEDLVGVDANHIRPTTDWPAGTFASYHAYPYYPDFQRHEPALQAFSYRGRSDPYAGYLDALRRHHTGMPVLITEFGVPSSLGSAHNGPLGRNQGGHDERAAMNTTAELLRMIKDLGLAGGLVFAWTDEWFKFTWNTIAHQIPAERRQLWHDPLTNEQHFGIVAMDPTGAVNPDERTLPGADGVQADARVDEAYLHLEIRLDRPMPGPVTVGMDPLPAIRGEPPPTVTGSPAPAGAGDGNADAALVLDPTARTGQAWIRTGLDPLPLDFPAPPGARPDPVAGWQRYQLVTNRPLTVPTTGRRLPMEILDVGRLPHGHWDPANPHYDSRALWHADGAVLRLRIPWAFAGFADPSSKRVLVPAAIDRTVTSPGVTISVTTAGRTTTLGTVTWDDWQRVGYRERLKAGATTLRDALIATAG</sequence>
<keyword evidence="2" id="KW-1185">Reference proteome</keyword>
<evidence type="ECO:0000313" key="1">
    <source>
        <dbReference type="EMBL" id="GIJ72771.1"/>
    </source>
</evidence>
<dbReference type="SUPFAM" id="SSF51445">
    <property type="entry name" value="(Trans)glycosidases"/>
    <property type="match status" value="1"/>
</dbReference>
<reference evidence="1" key="1">
    <citation type="submission" date="2021-01" db="EMBL/GenBank/DDBJ databases">
        <title>Whole genome shotgun sequence of Virgisporangium ochraceum NBRC 16418.</title>
        <authorList>
            <person name="Komaki H."/>
            <person name="Tamura T."/>
        </authorList>
    </citation>
    <scope>NUCLEOTIDE SEQUENCE</scope>
    <source>
        <strain evidence="1">NBRC 16418</strain>
    </source>
</reference>
<organism evidence="1 2">
    <name type="scientific">Virgisporangium ochraceum</name>
    <dbReference type="NCBI Taxonomy" id="65505"/>
    <lineage>
        <taxon>Bacteria</taxon>
        <taxon>Bacillati</taxon>
        <taxon>Actinomycetota</taxon>
        <taxon>Actinomycetes</taxon>
        <taxon>Micromonosporales</taxon>
        <taxon>Micromonosporaceae</taxon>
        <taxon>Virgisporangium</taxon>
    </lineage>
</organism>